<accession>A0ABT1Y0A4</accession>
<sequence length="221" mass="25639">MNMNKKRMVIFDFDGTVVASMEYIDEMFKRLFAKQGIIPDDEMLSEIKPKGFSGGATYMKKEYHLDDSEEELVHYMLDEMSVVYQDIIQLKPHVVELLEWLSARDMKICLATANIRDFVKATVERTGIDQYLDYVITIDELKTTKDSPEIFLHCARKFHVEPKDCVVFEDSLSACQVAKEAGFYVIGVQDETNKGKERAEMHQICDIFIDDFSQVIRKLTY</sequence>
<dbReference type="SFLD" id="SFLDS00003">
    <property type="entry name" value="Haloacid_Dehalogenase"/>
    <property type="match status" value="1"/>
</dbReference>
<organism evidence="1 2">
    <name type="scientific">Dehalobacterium formicoaceticum</name>
    <dbReference type="NCBI Taxonomy" id="51515"/>
    <lineage>
        <taxon>Bacteria</taxon>
        <taxon>Bacillati</taxon>
        <taxon>Bacillota</taxon>
        <taxon>Clostridia</taxon>
        <taxon>Eubacteriales</taxon>
        <taxon>Peptococcaceae</taxon>
        <taxon>Dehalobacterium</taxon>
    </lineage>
</organism>
<reference evidence="1 2" key="1">
    <citation type="submission" date="2022-08" db="EMBL/GenBank/DDBJ databases">
        <title>Proteogenomics of the novel Dehalobacterium formicoaceticum strain EZ94 highlights a key role of methyltransferases during anaerobic dichloromethane degradation.</title>
        <authorList>
            <person name="Wasmund K."/>
        </authorList>
    </citation>
    <scope>NUCLEOTIDE SEQUENCE [LARGE SCALE GENOMIC DNA]</scope>
    <source>
        <strain evidence="1 2">EZ94</strain>
    </source>
</reference>
<dbReference type="Proteomes" id="UP001524944">
    <property type="component" value="Unassembled WGS sequence"/>
</dbReference>
<proteinExistence type="predicted"/>
<protein>
    <submittedName>
        <fullName evidence="1">HAD family phosphatase</fullName>
    </submittedName>
</protein>
<dbReference type="RefSeq" id="WP_089609791.1">
    <property type="nucleotide sequence ID" value="NZ_CP022121.1"/>
</dbReference>
<dbReference type="InterPro" id="IPR050155">
    <property type="entry name" value="HAD-like_hydrolase_sf"/>
</dbReference>
<dbReference type="Gene3D" id="1.10.150.240">
    <property type="entry name" value="Putative phosphatase, domain 2"/>
    <property type="match status" value="1"/>
</dbReference>
<dbReference type="SUPFAM" id="SSF56784">
    <property type="entry name" value="HAD-like"/>
    <property type="match status" value="1"/>
</dbReference>
<dbReference type="InterPro" id="IPR023214">
    <property type="entry name" value="HAD_sf"/>
</dbReference>
<gene>
    <name evidence="1" type="ORF">NVS47_02040</name>
</gene>
<dbReference type="InterPro" id="IPR006439">
    <property type="entry name" value="HAD-SF_hydro_IA"/>
</dbReference>
<dbReference type="Gene3D" id="3.40.50.1000">
    <property type="entry name" value="HAD superfamily/HAD-like"/>
    <property type="match status" value="1"/>
</dbReference>
<dbReference type="CDD" id="cd07505">
    <property type="entry name" value="HAD_BPGM-like"/>
    <property type="match status" value="1"/>
</dbReference>
<comment type="caution">
    <text evidence="1">The sequence shown here is derived from an EMBL/GenBank/DDBJ whole genome shotgun (WGS) entry which is preliminary data.</text>
</comment>
<dbReference type="EMBL" id="JANPWE010000001">
    <property type="protein sequence ID" value="MCR6544304.1"/>
    <property type="molecule type" value="Genomic_DNA"/>
</dbReference>
<dbReference type="InterPro" id="IPR036412">
    <property type="entry name" value="HAD-like_sf"/>
</dbReference>
<dbReference type="Pfam" id="PF13419">
    <property type="entry name" value="HAD_2"/>
    <property type="match status" value="1"/>
</dbReference>
<evidence type="ECO:0000313" key="2">
    <source>
        <dbReference type="Proteomes" id="UP001524944"/>
    </source>
</evidence>
<evidence type="ECO:0000313" key="1">
    <source>
        <dbReference type="EMBL" id="MCR6544304.1"/>
    </source>
</evidence>
<dbReference type="InterPro" id="IPR041492">
    <property type="entry name" value="HAD_2"/>
</dbReference>
<dbReference type="SFLD" id="SFLDG01135">
    <property type="entry name" value="C1.5.6:_HAD__Beta-PGM__Phospha"/>
    <property type="match status" value="1"/>
</dbReference>
<dbReference type="PANTHER" id="PTHR43434:SF1">
    <property type="entry name" value="PHOSPHOGLYCOLATE PHOSPHATASE"/>
    <property type="match status" value="1"/>
</dbReference>
<dbReference type="PANTHER" id="PTHR43434">
    <property type="entry name" value="PHOSPHOGLYCOLATE PHOSPHATASE"/>
    <property type="match status" value="1"/>
</dbReference>
<dbReference type="InterPro" id="IPR023198">
    <property type="entry name" value="PGP-like_dom2"/>
</dbReference>
<name>A0ABT1Y0A4_9FIRM</name>
<dbReference type="SFLD" id="SFLDG01129">
    <property type="entry name" value="C1.5:_HAD__Beta-PGM__Phosphata"/>
    <property type="match status" value="1"/>
</dbReference>
<keyword evidence="2" id="KW-1185">Reference proteome</keyword>
<dbReference type="NCBIfam" id="TIGR01509">
    <property type="entry name" value="HAD-SF-IA-v3"/>
    <property type="match status" value="1"/>
</dbReference>